<dbReference type="Proteomes" id="UP000198697">
    <property type="component" value="Unassembled WGS sequence"/>
</dbReference>
<keyword evidence="3" id="KW-1185">Reference proteome</keyword>
<sequence length="53" mass="5803">MSPLRGFDNLLLLAATDMLPLRGLARCFSEPNRQQKAPSDDSDGAFQFSSTKS</sequence>
<evidence type="ECO:0000313" key="3">
    <source>
        <dbReference type="Proteomes" id="UP000198697"/>
    </source>
</evidence>
<protein>
    <submittedName>
        <fullName evidence="2">Uncharacterized protein</fullName>
    </submittedName>
</protein>
<feature type="region of interest" description="Disordered" evidence="1">
    <location>
        <begin position="30"/>
        <end position="53"/>
    </location>
</feature>
<evidence type="ECO:0000256" key="1">
    <source>
        <dbReference type="SAM" id="MobiDB-lite"/>
    </source>
</evidence>
<evidence type="ECO:0000313" key="2">
    <source>
        <dbReference type="EMBL" id="SET71919.1"/>
    </source>
</evidence>
<organism evidence="2 3">
    <name type="scientific">Hymenobacter actinosclerus</name>
    <dbReference type="NCBI Taxonomy" id="82805"/>
    <lineage>
        <taxon>Bacteria</taxon>
        <taxon>Pseudomonadati</taxon>
        <taxon>Bacteroidota</taxon>
        <taxon>Cytophagia</taxon>
        <taxon>Cytophagales</taxon>
        <taxon>Hymenobacteraceae</taxon>
        <taxon>Hymenobacter</taxon>
    </lineage>
</organism>
<gene>
    <name evidence="2" type="ORF">SAMN04487998_2479</name>
</gene>
<proteinExistence type="predicted"/>
<dbReference type="EMBL" id="FOHS01000003">
    <property type="protein sequence ID" value="SET71919.1"/>
    <property type="molecule type" value="Genomic_DNA"/>
</dbReference>
<name>A0A1I0GP43_9BACT</name>
<dbReference type="AlphaFoldDB" id="A0A1I0GP43"/>
<accession>A0A1I0GP43</accession>
<reference evidence="3" key="1">
    <citation type="submission" date="2016-10" db="EMBL/GenBank/DDBJ databases">
        <authorList>
            <person name="Varghese N."/>
            <person name="Submissions S."/>
        </authorList>
    </citation>
    <scope>NUCLEOTIDE SEQUENCE [LARGE SCALE GENOMIC DNA]</scope>
    <source>
        <strain evidence="3">DSM 15310</strain>
    </source>
</reference>